<evidence type="ECO:0000313" key="1">
    <source>
        <dbReference type="EMBL" id="CBL37657.1"/>
    </source>
</evidence>
<protein>
    <submittedName>
        <fullName evidence="1">Uncharacterized protein</fullName>
    </submittedName>
</protein>
<dbReference type="RefSeq" id="WP_008393412.1">
    <property type="nucleotide sequence ID" value="NC_021016.1"/>
</dbReference>
<dbReference type="PATRIC" id="fig|245018.3.peg.782"/>
<reference evidence="1 2" key="1">
    <citation type="submission" date="2010-03" db="EMBL/GenBank/DDBJ databases">
        <title>The genome sequence of Clostridiales sp. SSC/2.</title>
        <authorList>
            <consortium name="metaHIT consortium -- http://www.metahit.eu/"/>
            <person name="Pajon A."/>
            <person name="Turner K."/>
            <person name="Parkhill J."/>
            <person name="Duncan S."/>
            <person name="Flint H."/>
        </authorList>
    </citation>
    <scope>NUCLEOTIDE SEQUENCE [LARGE SCALE GENOMIC DNA]</scope>
    <source>
        <strain evidence="1 2">SSC/2</strain>
    </source>
</reference>
<accession>D4MYG2</accession>
<evidence type="ECO:0000313" key="2">
    <source>
        <dbReference type="Proteomes" id="UP000008960"/>
    </source>
</evidence>
<proteinExistence type="predicted"/>
<gene>
    <name evidence="1" type="ORF">CL2_06030</name>
</gene>
<dbReference type="KEGG" id="bprl:CL2_06030"/>
<sequence length="184" mass="22090">MNQFVKTLIKKYKDPSIIGERSAEEVIHYLKQKFIIKDIKQSISDDQMKVFIFNVIHSMDGENALPKDIKLRAYSIEYSTSSKIYYEEMNDDMKIYVYIDEYTGCIESNSVRLFTELELYKRISQYDYDNNTDKLIEYLHNCKEWEELNSHERKWMSSNFLLQIFVLIFSLMLITMVYKDKNVS</sequence>
<name>D4MYG2_ANAHA</name>
<dbReference type="Proteomes" id="UP000008960">
    <property type="component" value="Chromosome"/>
</dbReference>
<organism evidence="1 2">
    <name type="scientific">Anaerostipes hadrus</name>
    <dbReference type="NCBI Taxonomy" id="649756"/>
    <lineage>
        <taxon>Bacteria</taxon>
        <taxon>Bacillati</taxon>
        <taxon>Bacillota</taxon>
        <taxon>Clostridia</taxon>
        <taxon>Lachnospirales</taxon>
        <taxon>Lachnospiraceae</taxon>
        <taxon>Anaerostipes</taxon>
    </lineage>
</organism>
<dbReference type="EMBL" id="FP929061">
    <property type="protein sequence ID" value="CBL37657.1"/>
    <property type="molecule type" value="Genomic_DNA"/>
</dbReference>
<reference evidence="1 2" key="2">
    <citation type="submission" date="2010-03" db="EMBL/GenBank/DDBJ databases">
        <authorList>
            <person name="Pajon A."/>
        </authorList>
    </citation>
    <scope>NUCLEOTIDE SEQUENCE [LARGE SCALE GENOMIC DNA]</scope>
    <source>
        <strain evidence="1 2">SSC/2</strain>
    </source>
</reference>
<dbReference type="AlphaFoldDB" id="D4MYG2"/>